<comment type="caution">
    <text evidence="1">The sequence shown here is derived from an EMBL/GenBank/DDBJ whole genome shotgun (WGS) entry which is preliminary data.</text>
</comment>
<accession>A0AAV3XGV7</accession>
<dbReference type="Proteomes" id="UP001050975">
    <property type="component" value="Unassembled WGS sequence"/>
</dbReference>
<proteinExistence type="predicted"/>
<gene>
    <name evidence="1" type="ORF">MiSe_63200</name>
</gene>
<evidence type="ECO:0000313" key="1">
    <source>
        <dbReference type="EMBL" id="GET41508.1"/>
    </source>
</evidence>
<protein>
    <submittedName>
        <fullName evidence="1">Uncharacterized protein</fullName>
    </submittedName>
</protein>
<organism evidence="1 2">
    <name type="scientific">Microseira wollei NIES-4236</name>
    <dbReference type="NCBI Taxonomy" id="2530354"/>
    <lineage>
        <taxon>Bacteria</taxon>
        <taxon>Bacillati</taxon>
        <taxon>Cyanobacteriota</taxon>
        <taxon>Cyanophyceae</taxon>
        <taxon>Oscillatoriophycideae</taxon>
        <taxon>Aerosakkonematales</taxon>
        <taxon>Aerosakkonemataceae</taxon>
        <taxon>Microseira</taxon>
    </lineage>
</organism>
<sequence>MPTPQRLPLSSITSIVGRAGCPPHKDCHSLLLLLLSGGQDAHPTKIATLFYYFYCRAGRMPTPQRLPLSSITSIVGRAGCSPHKDCHSLLLLLLSGGQDAHPTKIATLLWGGRLARQGSELIYTDLLSQALIANFQLKFPYDIKSRYQPISCPSMPLVIAIDGNDSLN</sequence>
<dbReference type="EMBL" id="BLAY01000125">
    <property type="protein sequence ID" value="GET41508.1"/>
    <property type="molecule type" value="Genomic_DNA"/>
</dbReference>
<evidence type="ECO:0000313" key="2">
    <source>
        <dbReference type="Proteomes" id="UP001050975"/>
    </source>
</evidence>
<dbReference type="AlphaFoldDB" id="A0AAV3XGV7"/>
<reference evidence="1" key="1">
    <citation type="submission" date="2019-10" db="EMBL/GenBank/DDBJ databases">
        <title>Draft genome sequece of Microseira wollei NIES-4236.</title>
        <authorList>
            <person name="Yamaguchi H."/>
            <person name="Suzuki S."/>
            <person name="Kawachi M."/>
        </authorList>
    </citation>
    <scope>NUCLEOTIDE SEQUENCE</scope>
    <source>
        <strain evidence="1">NIES-4236</strain>
    </source>
</reference>
<keyword evidence="2" id="KW-1185">Reference proteome</keyword>
<name>A0AAV3XGV7_9CYAN</name>